<evidence type="ECO:0000256" key="1">
    <source>
        <dbReference type="ARBA" id="ARBA00004651"/>
    </source>
</evidence>
<dbReference type="Gene3D" id="1.10.1760.20">
    <property type="match status" value="1"/>
</dbReference>
<dbReference type="AlphaFoldDB" id="A0A140DSF1"/>
<evidence type="ECO:0000256" key="6">
    <source>
        <dbReference type="ARBA" id="ARBA00022989"/>
    </source>
</evidence>
<evidence type="ECO:0000256" key="7">
    <source>
        <dbReference type="ARBA" id="ARBA00023136"/>
    </source>
</evidence>
<feature type="transmembrane region" description="Helical" evidence="8">
    <location>
        <begin position="46"/>
        <end position="72"/>
    </location>
</feature>
<dbReference type="Proteomes" id="UP000186758">
    <property type="component" value="Unassembled WGS sequence"/>
</dbReference>
<keyword evidence="4" id="KW-1003">Cell membrane</keyword>
<keyword evidence="11" id="KW-1185">Reference proteome</keyword>
<dbReference type="KEGG" id="fro:AALO17_04440"/>
<evidence type="ECO:0000313" key="12">
    <source>
        <dbReference type="Proteomes" id="UP000186758"/>
    </source>
</evidence>
<dbReference type="EMBL" id="MPJZ01000053">
    <property type="protein sequence ID" value="OLU45073.1"/>
    <property type="molecule type" value="Genomic_DNA"/>
</dbReference>
<dbReference type="GeneID" id="78477295"/>
<keyword evidence="6 8" id="KW-1133">Transmembrane helix</keyword>
<dbReference type="OrthoDB" id="9809216at2"/>
<organism evidence="9 11">
    <name type="scientific">Faecalibaculum rodentium</name>
    <dbReference type="NCBI Taxonomy" id="1702221"/>
    <lineage>
        <taxon>Bacteria</taxon>
        <taxon>Bacillati</taxon>
        <taxon>Bacillota</taxon>
        <taxon>Erysipelotrichia</taxon>
        <taxon>Erysipelotrichales</taxon>
        <taxon>Erysipelotrichaceae</taxon>
        <taxon>Faecalibaculum</taxon>
    </lineage>
</organism>
<dbReference type="PANTHER" id="PTHR38438:SF1">
    <property type="entry name" value="RIBOFLAVIN TRANSPORTER RIBU"/>
    <property type="match status" value="1"/>
</dbReference>
<dbReference type="GO" id="GO:0005886">
    <property type="term" value="C:plasma membrane"/>
    <property type="evidence" value="ECO:0007669"/>
    <property type="project" value="UniProtKB-SubCell"/>
</dbReference>
<dbReference type="InterPro" id="IPR025720">
    <property type="entry name" value="RibU"/>
</dbReference>
<comment type="subcellular location">
    <subcellularLocation>
        <location evidence="1">Cell membrane</location>
        <topology evidence="1">Multi-pass membrane protein</topology>
    </subcellularLocation>
</comment>
<evidence type="ECO:0000313" key="9">
    <source>
        <dbReference type="EMBL" id="AMK53578.1"/>
    </source>
</evidence>
<dbReference type="GO" id="GO:0032217">
    <property type="term" value="F:riboflavin transmembrane transporter activity"/>
    <property type="evidence" value="ECO:0007669"/>
    <property type="project" value="InterPro"/>
</dbReference>
<evidence type="ECO:0000256" key="2">
    <source>
        <dbReference type="ARBA" id="ARBA00005540"/>
    </source>
</evidence>
<evidence type="ECO:0000256" key="8">
    <source>
        <dbReference type="SAM" id="Phobius"/>
    </source>
</evidence>
<dbReference type="RefSeq" id="WP_067554878.1">
    <property type="nucleotide sequence ID" value="NZ_CAJTBG010000005.1"/>
</dbReference>
<evidence type="ECO:0000313" key="11">
    <source>
        <dbReference type="Proteomes" id="UP000069771"/>
    </source>
</evidence>
<reference evidence="9 11" key="1">
    <citation type="journal article" date="2016" name="Gut Pathog.">
        <title>Whole genome sequencing of "Faecalibaculum rodentium" ALO17, isolated from C57BL/6J laboratory mouse feces.</title>
        <authorList>
            <person name="Lim S."/>
            <person name="Chang D.H."/>
            <person name="Ahn S."/>
            <person name="Kim B.C."/>
        </authorList>
    </citation>
    <scope>NUCLEOTIDE SEQUENCE [LARGE SCALE GENOMIC DNA]</scope>
    <source>
        <strain evidence="9 11">Alo17</strain>
    </source>
</reference>
<gene>
    <name evidence="9" type="ORF">AALO17_04440</name>
    <name evidence="10" type="ORF">BO223_06170</name>
</gene>
<dbReference type="InterPro" id="IPR024529">
    <property type="entry name" value="ECF_trnsprt_substrate-spec"/>
</dbReference>
<dbReference type="Proteomes" id="UP000069771">
    <property type="component" value="Chromosome"/>
</dbReference>
<dbReference type="STRING" id="1702221.AALO17_04440"/>
<feature type="transmembrane region" description="Helical" evidence="8">
    <location>
        <begin position="194"/>
        <end position="215"/>
    </location>
</feature>
<feature type="transmembrane region" description="Helical" evidence="8">
    <location>
        <begin position="78"/>
        <end position="99"/>
    </location>
</feature>
<feature type="transmembrane region" description="Helical" evidence="8">
    <location>
        <begin position="149"/>
        <end position="168"/>
    </location>
</feature>
<name>A0A140DSF1_9FIRM</name>
<evidence type="ECO:0008006" key="13">
    <source>
        <dbReference type="Google" id="ProtNLM"/>
    </source>
</evidence>
<evidence type="ECO:0000256" key="4">
    <source>
        <dbReference type="ARBA" id="ARBA00022475"/>
    </source>
</evidence>
<comment type="similarity">
    <text evidence="2">Belongs to the prokaryotic riboflavin transporter (P-RFT) (TC 2.A.87) family.</text>
</comment>
<dbReference type="PANTHER" id="PTHR38438">
    <property type="entry name" value="RIBOFLAVIN TRANSPORTER RIBU"/>
    <property type="match status" value="1"/>
</dbReference>
<keyword evidence="5 8" id="KW-0812">Transmembrane</keyword>
<accession>A0A140DSF1</accession>
<dbReference type="Pfam" id="PF12822">
    <property type="entry name" value="ECF_trnsprt"/>
    <property type="match status" value="1"/>
</dbReference>
<sequence length="216" mass="23302">MKNLSTKKIALAGMIIALCMAVTLLIRLPLVPAVPFLKFDGKDTILAIAGFIFGAGYSLLLTVATCCLEPFFTGNATWVDVVMNIISTVSFVCTAAVLYKRWHTKTGAMKALLAGSVCQILVMTIWNYVVDPFYFHMPRAAVVQMLPWIALFNVLKCGLNSGITLFIYKPVVTALRSRGLAPESHPGTSDGRSYAYAGGFVLLTALLVCLCVAGLI</sequence>
<dbReference type="EMBL" id="CP011391">
    <property type="protein sequence ID" value="AMK53578.1"/>
    <property type="molecule type" value="Genomic_DNA"/>
</dbReference>
<protein>
    <recommendedName>
        <fullName evidence="13">Riboflavin transporter</fullName>
    </recommendedName>
</protein>
<feature type="transmembrane region" description="Helical" evidence="8">
    <location>
        <begin position="111"/>
        <end position="129"/>
    </location>
</feature>
<feature type="transmembrane region" description="Helical" evidence="8">
    <location>
        <begin position="12"/>
        <end position="34"/>
    </location>
</feature>
<reference evidence="10 12" key="2">
    <citation type="submission" date="2016-11" db="EMBL/GenBank/DDBJ databases">
        <title>Description of two novel members of the family Erysipelotrichaceae: Ileibacterium lipovorans gen. nov., sp. nov. and Dubosiella newyorkensis, gen. nov., sp. nov.</title>
        <authorList>
            <person name="Cox L.M."/>
            <person name="Sohn J."/>
            <person name="Tyrrell K.L."/>
            <person name="Citron D.M."/>
            <person name="Lawson P.A."/>
            <person name="Patel N.B."/>
            <person name="Iizumi T."/>
            <person name="Perez-Perez G.I."/>
            <person name="Goldstein E.J."/>
            <person name="Blaser M.J."/>
        </authorList>
    </citation>
    <scope>NUCLEOTIDE SEQUENCE [LARGE SCALE GENOMIC DNA]</scope>
    <source>
        <strain evidence="10 12">NYU-BL-K8</strain>
    </source>
</reference>
<evidence type="ECO:0000256" key="5">
    <source>
        <dbReference type="ARBA" id="ARBA00022692"/>
    </source>
</evidence>
<proteinExistence type="inferred from homology"/>
<evidence type="ECO:0000256" key="3">
    <source>
        <dbReference type="ARBA" id="ARBA00022448"/>
    </source>
</evidence>
<keyword evidence="7 8" id="KW-0472">Membrane</keyword>
<keyword evidence="3" id="KW-0813">Transport</keyword>
<evidence type="ECO:0000313" key="10">
    <source>
        <dbReference type="EMBL" id="OLU45073.1"/>
    </source>
</evidence>